<proteinExistence type="predicted"/>
<name>A0A2T8ILH3_9POAL</name>
<dbReference type="Gramene" id="PVH38528">
    <property type="protein sequence ID" value="PVH38528"/>
    <property type="gene ID" value="PAHAL_5G278900"/>
</dbReference>
<protein>
    <submittedName>
        <fullName evidence="1">Uncharacterized protein</fullName>
    </submittedName>
</protein>
<dbReference type="EMBL" id="CM008050">
    <property type="protein sequence ID" value="PVH38528.1"/>
    <property type="molecule type" value="Genomic_DNA"/>
</dbReference>
<organism evidence="1">
    <name type="scientific">Panicum hallii</name>
    <dbReference type="NCBI Taxonomy" id="206008"/>
    <lineage>
        <taxon>Eukaryota</taxon>
        <taxon>Viridiplantae</taxon>
        <taxon>Streptophyta</taxon>
        <taxon>Embryophyta</taxon>
        <taxon>Tracheophyta</taxon>
        <taxon>Spermatophyta</taxon>
        <taxon>Magnoliopsida</taxon>
        <taxon>Liliopsida</taxon>
        <taxon>Poales</taxon>
        <taxon>Poaceae</taxon>
        <taxon>PACMAD clade</taxon>
        <taxon>Panicoideae</taxon>
        <taxon>Panicodae</taxon>
        <taxon>Paniceae</taxon>
        <taxon>Panicinae</taxon>
        <taxon>Panicum</taxon>
        <taxon>Panicum sect. Panicum</taxon>
    </lineage>
</organism>
<accession>A0A2T8ILH3</accession>
<evidence type="ECO:0000313" key="1">
    <source>
        <dbReference type="EMBL" id="PVH38528.1"/>
    </source>
</evidence>
<dbReference type="PANTHER" id="PTHR11697">
    <property type="entry name" value="GENERAL TRANSCRIPTION FACTOR 2-RELATED ZINC FINGER PROTEIN"/>
    <property type="match status" value="1"/>
</dbReference>
<sequence length="79" mass="9251">MAAFSPANSFSTFDIEKLVKLAGFYPHDFDYEEMNQLCFQLRLYIARVRNDENFKNLRSLSELSMMLVKRNMVSPHAIV</sequence>
<reference evidence="1" key="1">
    <citation type="submission" date="2018-04" db="EMBL/GenBank/DDBJ databases">
        <title>WGS assembly of Panicum hallii.</title>
        <authorList>
            <person name="Lovell J."/>
            <person name="Jenkins J."/>
            <person name="Lowry D."/>
            <person name="Mamidi S."/>
            <person name="Sreedasyam A."/>
            <person name="Weng X."/>
            <person name="Barry K."/>
            <person name="Bonette J."/>
            <person name="Campitelli B."/>
            <person name="Daum C."/>
            <person name="Gordon S."/>
            <person name="Gould B."/>
            <person name="Lipzen A."/>
            <person name="Macqueen A."/>
            <person name="Palacio-Mejia J."/>
            <person name="Plott C."/>
            <person name="Shakirov E."/>
            <person name="Shu S."/>
            <person name="Yoshinaga Y."/>
            <person name="Zane M."/>
            <person name="Rokhsar D."/>
            <person name="Grimwood J."/>
            <person name="Schmutz J."/>
            <person name="Juenger T."/>
        </authorList>
    </citation>
    <scope>NUCLEOTIDE SEQUENCE [LARGE SCALE GENOMIC DNA]</scope>
    <source>
        <strain evidence="1">FIL2</strain>
    </source>
</reference>
<gene>
    <name evidence="1" type="ORF">PAHAL_5G278900</name>
</gene>
<dbReference type="Proteomes" id="UP000243499">
    <property type="component" value="Chromosome 5"/>
</dbReference>
<dbReference type="InterPro" id="IPR055298">
    <property type="entry name" value="AtLOH3-like"/>
</dbReference>
<dbReference type="PANTHER" id="PTHR11697:SF230">
    <property type="entry name" value="ZINC FINGER, MYM DOMAIN CONTAINING 1"/>
    <property type="match status" value="1"/>
</dbReference>
<dbReference type="AlphaFoldDB" id="A0A2T8ILH3"/>